<protein>
    <submittedName>
        <fullName evidence="1">Uncharacterized protein</fullName>
    </submittedName>
</protein>
<gene>
    <name evidence="1" type="ORF">JOB18_009849</name>
</gene>
<accession>A0AAV6T435</accession>
<evidence type="ECO:0000313" key="1">
    <source>
        <dbReference type="EMBL" id="KAG7524288.1"/>
    </source>
</evidence>
<dbReference type="EMBL" id="JAGKHQ010000001">
    <property type="protein sequence ID" value="KAG7524288.1"/>
    <property type="molecule type" value="Genomic_DNA"/>
</dbReference>
<sequence>MPQTNSVNDILHSSSPLCQTFVDFVLRHWRHPDVTVSPPRLFEDMMDESSASPFCHPDAQLGDGYSRPLWTERVDGAASVTQQTTLTLVT</sequence>
<dbReference type="Proteomes" id="UP000693946">
    <property type="component" value="Linkage Group LG1"/>
</dbReference>
<dbReference type="AlphaFoldDB" id="A0AAV6T435"/>
<comment type="caution">
    <text evidence="1">The sequence shown here is derived from an EMBL/GenBank/DDBJ whole genome shotgun (WGS) entry which is preliminary data.</text>
</comment>
<organism evidence="1 2">
    <name type="scientific">Solea senegalensis</name>
    <name type="common">Senegalese sole</name>
    <dbReference type="NCBI Taxonomy" id="28829"/>
    <lineage>
        <taxon>Eukaryota</taxon>
        <taxon>Metazoa</taxon>
        <taxon>Chordata</taxon>
        <taxon>Craniata</taxon>
        <taxon>Vertebrata</taxon>
        <taxon>Euteleostomi</taxon>
        <taxon>Actinopterygii</taxon>
        <taxon>Neopterygii</taxon>
        <taxon>Teleostei</taxon>
        <taxon>Neoteleostei</taxon>
        <taxon>Acanthomorphata</taxon>
        <taxon>Carangaria</taxon>
        <taxon>Pleuronectiformes</taxon>
        <taxon>Pleuronectoidei</taxon>
        <taxon>Soleidae</taxon>
        <taxon>Solea</taxon>
    </lineage>
</organism>
<proteinExistence type="predicted"/>
<evidence type="ECO:0000313" key="2">
    <source>
        <dbReference type="Proteomes" id="UP000693946"/>
    </source>
</evidence>
<keyword evidence="2" id="KW-1185">Reference proteome</keyword>
<name>A0AAV6T435_SOLSE</name>
<reference evidence="1 2" key="1">
    <citation type="journal article" date="2021" name="Sci. Rep.">
        <title>Chromosome anchoring in Senegalese sole (Solea senegalensis) reveals sex-associated markers and genome rearrangements in flatfish.</title>
        <authorList>
            <person name="Guerrero-Cozar I."/>
            <person name="Gomez-Garrido J."/>
            <person name="Berbel C."/>
            <person name="Martinez-Blanch J.F."/>
            <person name="Alioto T."/>
            <person name="Claros M.G."/>
            <person name="Gagnaire P.A."/>
            <person name="Manchado M."/>
        </authorList>
    </citation>
    <scope>NUCLEOTIDE SEQUENCE [LARGE SCALE GENOMIC DNA]</scope>
    <source>
        <strain evidence="1">Sse05_10M</strain>
    </source>
</reference>